<dbReference type="Proteomes" id="UP000053477">
    <property type="component" value="Unassembled WGS sequence"/>
</dbReference>
<gene>
    <name evidence="2" type="ORF">SCHPADRAFT_901679</name>
</gene>
<feature type="region of interest" description="Disordered" evidence="1">
    <location>
        <begin position="1"/>
        <end position="24"/>
    </location>
</feature>
<accession>A0A0H2RXE8</accession>
<evidence type="ECO:0000256" key="1">
    <source>
        <dbReference type="SAM" id="MobiDB-lite"/>
    </source>
</evidence>
<organism evidence="2 3">
    <name type="scientific">Schizopora paradoxa</name>
    <dbReference type="NCBI Taxonomy" id="27342"/>
    <lineage>
        <taxon>Eukaryota</taxon>
        <taxon>Fungi</taxon>
        <taxon>Dikarya</taxon>
        <taxon>Basidiomycota</taxon>
        <taxon>Agaricomycotina</taxon>
        <taxon>Agaricomycetes</taxon>
        <taxon>Hymenochaetales</taxon>
        <taxon>Schizoporaceae</taxon>
        <taxon>Schizopora</taxon>
    </lineage>
</organism>
<dbReference type="AlphaFoldDB" id="A0A0H2RXE8"/>
<name>A0A0H2RXE8_9AGAM</name>
<evidence type="ECO:0000313" key="3">
    <source>
        <dbReference type="Proteomes" id="UP000053477"/>
    </source>
</evidence>
<protein>
    <submittedName>
        <fullName evidence="2">Uncharacterized protein</fullName>
    </submittedName>
</protein>
<keyword evidence="3" id="KW-1185">Reference proteome</keyword>
<feature type="compositionally biased region" description="Low complexity" evidence="1">
    <location>
        <begin position="13"/>
        <end position="23"/>
    </location>
</feature>
<evidence type="ECO:0000313" key="2">
    <source>
        <dbReference type="EMBL" id="KLO16297.1"/>
    </source>
</evidence>
<dbReference type="EMBL" id="KQ085918">
    <property type="protein sequence ID" value="KLO16297.1"/>
    <property type="molecule type" value="Genomic_DNA"/>
</dbReference>
<sequence>MQSFNALSRTDTHSSSAHSTATAPNLVGPGRTLGLLFDWLGNGLETFLNRRAVQLNLGPEAVARVLDYGALRDALRACHSSAGEEAAEALQRTLEICQVTRSVNPDEGFRRDYRSCSKRPSYPCHA</sequence>
<proteinExistence type="predicted"/>
<reference evidence="2 3" key="1">
    <citation type="submission" date="2015-04" db="EMBL/GenBank/DDBJ databases">
        <title>Complete genome sequence of Schizopora paradoxa KUC8140, a cosmopolitan wood degrader in East Asia.</title>
        <authorList>
            <consortium name="DOE Joint Genome Institute"/>
            <person name="Min B."/>
            <person name="Park H."/>
            <person name="Jang Y."/>
            <person name="Kim J.-J."/>
            <person name="Kim K.H."/>
            <person name="Pangilinan J."/>
            <person name="Lipzen A."/>
            <person name="Riley R."/>
            <person name="Grigoriev I.V."/>
            <person name="Spatafora J.W."/>
            <person name="Choi I.-G."/>
        </authorList>
    </citation>
    <scope>NUCLEOTIDE SEQUENCE [LARGE SCALE GENOMIC DNA]</scope>
    <source>
        <strain evidence="2 3">KUC8140</strain>
    </source>
</reference>
<dbReference type="OrthoDB" id="3066495at2759"/>
<dbReference type="InParanoid" id="A0A0H2RXE8"/>